<reference evidence="2 3" key="1">
    <citation type="submission" date="2024-01" db="EMBL/GenBank/DDBJ databases">
        <title>Genome assemblies of Stephania.</title>
        <authorList>
            <person name="Yang L."/>
        </authorList>
    </citation>
    <scope>NUCLEOTIDE SEQUENCE [LARGE SCALE GENOMIC DNA]</scope>
    <source>
        <strain evidence="2">JXDWG</strain>
        <tissue evidence="2">Leaf</tissue>
    </source>
</reference>
<sequence>MICNDGRGVVMHYMHLELRCSMLTYIAPIQKSDFFFVDFLFLSGYLLLIVKTMFLVVL</sequence>
<evidence type="ECO:0000256" key="1">
    <source>
        <dbReference type="SAM" id="Phobius"/>
    </source>
</evidence>
<evidence type="ECO:0000313" key="3">
    <source>
        <dbReference type="Proteomes" id="UP001419268"/>
    </source>
</evidence>
<comment type="caution">
    <text evidence="2">The sequence shown here is derived from an EMBL/GenBank/DDBJ whole genome shotgun (WGS) entry which is preliminary data.</text>
</comment>
<organism evidence="2 3">
    <name type="scientific">Stephania cephalantha</name>
    <dbReference type="NCBI Taxonomy" id="152367"/>
    <lineage>
        <taxon>Eukaryota</taxon>
        <taxon>Viridiplantae</taxon>
        <taxon>Streptophyta</taxon>
        <taxon>Embryophyta</taxon>
        <taxon>Tracheophyta</taxon>
        <taxon>Spermatophyta</taxon>
        <taxon>Magnoliopsida</taxon>
        <taxon>Ranunculales</taxon>
        <taxon>Menispermaceae</taxon>
        <taxon>Menispermoideae</taxon>
        <taxon>Cissampelideae</taxon>
        <taxon>Stephania</taxon>
    </lineage>
</organism>
<feature type="transmembrane region" description="Helical" evidence="1">
    <location>
        <begin position="34"/>
        <end position="57"/>
    </location>
</feature>
<keyword evidence="3" id="KW-1185">Reference proteome</keyword>
<dbReference type="Proteomes" id="UP001419268">
    <property type="component" value="Unassembled WGS sequence"/>
</dbReference>
<keyword evidence="1" id="KW-0812">Transmembrane</keyword>
<protein>
    <submittedName>
        <fullName evidence="2">Uncharacterized protein</fullName>
    </submittedName>
</protein>
<proteinExistence type="predicted"/>
<evidence type="ECO:0000313" key="2">
    <source>
        <dbReference type="EMBL" id="KAK9125607.1"/>
    </source>
</evidence>
<keyword evidence="1" id="KW-0472">Membrane</keyword>
<dbReference type="AlphaFoldDB" id="A0AAP0J106"/>
<keyword evidence="1" id="KW-1133">Transmembrane helix</keyword>
<name>A0AAP0J106_9MAGN</name>
<gene>
    <name evidence="2" type="ORF">Scep_014453</name>
</gene>
<accession>A0AAP0J106</accession>
<dbReference type="EMBL" id="JBBNAG010000006">
    <property type="protein sequence ID" value="KAK9125607.1"/>
    <property type="molecule type" value="Genomic_DNA"/>
</dbReference>